<proteinExistence type="predicted"/>
<accession>A0A1Y0CUM9</accession>
<dbReference type="EMBL" id="CP021376">
    <property type="protein sequence ID" value="ART78992.1"/>
    <property type="molecule type" value="Genomic_DNA"/>
</dbReference>
<sequence>MTGSHCSYSLLGFAGFSGSGKTTLLRQLVTILSQQGLRIGLIKHTHHDVEQDTPGKDSFELRHAGATQCLLAGPKRTIVTFEHPTIQEPDLYESLSQLKKSQLDLILVEGFRLAPIHKIEIHRPSINKPLLSLQDKHILAVASDEAIAQCPVPVLNLNSAAEIATQIMLWWQAGHLTVGPAR</sequence>
<feature type="domain" description="Molybdopterin-guanine dinucleotide biosynthesis protein B (MobB)" evidence="1">
    <location>
        <begin position="11"/>
        <end position="144"/>
    </location>
</feature>
<evidence type="ECO:0000259" key="1">
    <source>
        <dbReference type="Pfam" id="PF03205"/>
    </source>
</evidence>
<keyword evidence="3" id="KW-1185">Reference proteome</keyword>
<dbReference type="OrthoDB" id="9804758at2"/>
<dbReference type="InterPro" id="IPR004435">
    <property type="entry name" value="MobB_dom"/>
</dbReference>
<dbReference type="InterPro" id="IPR052539">
    <property type="entry name" value="MGD_biosynthesis_adapter"/>
</dbReference>
<dbReference type="Gene3D" id="3.40.50.300">
    <property type="entry name" value="P-loop containing nucleotide triphosphate hydrolases"/>
    <property type="match status" value="1"/>
</dbReference>
<protein>
    <submittedName>
        <fullName evidence="2">Molybdopterin-guanine dinucleotide biosynthesis protein B</fullName>
    </submittedName>
</protein>
<evidence type="ECO:0000313" key="2">
    <source>
        <dbReference type="EMBL" id="ART78992.1"/>
    </source>
</evidence>
<dbReference type="CDD" id="cd03116">
    <property type="entry name" value="MobB"/>
    <property type="match status" value="1"/>
</dbReference>
<dbReference type="PANTHER" id="PTHR40072:SF1">
    <property type="entry name" value="MOLYBDOPTERIN-GUANINE DINUCLEOTIDE BIOSYNTHESIS ADAPTER PROTEIN"/>
    <property type="match status" value="1"/>
</dbReference>
<organism evidence="2 3">
    <name type="scientific">Oceanisphaera avium</name>
    <dbReference type="NCBI Taxonomy" id="1903694"/>
    <lineage>
        <taxon>Bacteria</taxon>
        <taxon>Pseudomonadati</taxon>
        <taxon>Pseudomonadota</taxon>
        <taxon>Gammaproteobacteria</taxon>
        <taxon>Aeromonadales</taxon>
        <taxon>Aeromonadaceae</taxon>
        <taxon>Oceanisphaera</taxon>
    </lineage>
</organism>
<dbReference type="SUPFAM" id="SSF52540">
    <property type="entry name" value="P-loop containing nucleoside triphosphate hydrolases"/>
    <property type="match status" value="1"/>
</dbReference>
<dbReference type="AlphaFoldDB" id="A0A1Y0CUM9"/>
<evidence type="ECO:0000313" key="3">
    <source>
        <dbReference type="Proteomes" id="UP000243793"/>
    </source>
</evidence>
<dbReference type="GO" id="GO:0005525">
    <property type="term" value="F:GTP binding"/>
    <property type="evidence" value="ECO:0007669"/>
    <property type="project" value="InterPro"/>
</dbReference>
<dbReference type="GO" id="GO:0006777">
    <property type="term" value="P:Mo-molybdopterin cofactor biosynthetic process"/>
    <property type="evidence" value="ECO:0007669"/>
    <property type="project" value="InterPro"/>
</dbReference>
<name>A0A1Y0CUM9_9GAMM</name>
<dbReference type="InterPro" id="IPR027417">
    <property type="entry name" value="P-loop_NTPase"/>
</dbReference>
<dbReference type="RefSeq" id="WP_086962304.1">
    <property type="nucleotide sequence ID" value="NZ_CP021376.1"/>
</dbReference>
<dbReference type="PANTHER" id="PTHR40072">
    <property type="entry name" value="MOLYBDOPTERIN-GUANINE DINUCLEOTIDE BIOSYNTHESIS ADAPTER PROTEIN-RELATED"/>
    <property type="match status" value="1"/>
</dbReference>
<dbReference type="NCBIfam" id="TIGR00176">
    <property type="entry name" value="mobB"/>
    <property type="match status" value="1"/>
</dbReference>
<gene>
    <name evidence="2" type="ORF">CBP12_01545</name>
</gene>
<dbReference type="Proteomes" id="UP000243793">
    <property type="component" value="Chromosome"/>
</dbReference>
<dbReference type="Pfam" id="PF03205">
    <property type="entry name" value="MobB"/>
    <property type="match status" value="1"/>
</dbReference>
<reference evidence="3" key="1">
    <citation type="submission" date="2017-05" db="EMBL/GenBank/DDBJ databases">
        <authorList>
            <person name="Sung H."/>
        </authorList>
    </citation>
    <scope>NUCLEOTIDE SEQUENCE [LARGE SCALE GENOMIC DNA]</scope>
    <source>
        <strain evidence="3">AMac2203</strain>
    </source>
</reference>
<dbReference type="KEGG" id="ocm:CBP12_01545"/>